<evidence type="ECO:0000313" key="2">
    <source>
        <dbReference type="EMBL" id="PKY46777.1"/>
    </source>
</evidence>
<accession>A0A2I1GJI4</accession>
<comment type="caution">
    <text evidence="2">The sequence shown here is derived from an EMBL/GenBank/DDBJ whole genome shotgun (WGS) entry which is preliminary data.</text>
</comment>
<dbReference type="AlphaFoldDB" id="A0A2I1GJI4"/>
<sequence length="136" mass="15263">MFFTSWISNSYEEDTPTGNQNIPRNNNYHFRDSSSDSSDGEMASPTTPISPFSSSPFSTSAPRNDITINNNNNNNNNTTPNLQRRASESITEAVQFKKLPVRRYTLPGKLGLSKFWEAGRDSSVQVAMVSLKIFYI</sequence>
<evidence type="ECO:0000256" key="1">
    <source>
        <dbReference type="SAM" id="MobiDB-lite"/>
    </source>
</evidence>
<feature type="compositionally biased region" description="Polar residues" evidence="1">
    <location>
        <begin position="1"/>
        <end position="28"/>
    </location>
</feature>
<dbReference type="VEuPathDB" id="FungiDB:RhiirA1_426080"/>
<dbReference type="VEuPathDB" id="FungiDB:FUN_019498"/>
<dbReference type="EMBL" id="LLXI01000483">
    <property type="protein sequence ID" value="PKY46777.1"/>
    <property type="molecule type" value="Genomic_DNA"/>
</dbReference>
<feature type="compositionally biased region" description="Polar residues" evidence="1">
    <location>
        <begin position="78"/>
        <end position="88"/>
    </location>
</feature>
<feature type="region of interest" description="Disordered" evidence="1">
    <location>
        <begin position="1"/>
        <end position="88"/>
    </location>
</feature>
<dbReference type="Proteomes" id="UP000234323">
    <property type="component" value="Unassembled WGS sequence"/>
</dbReference>
<proteinExistence type="predicted"/>
<organism evidence="2 3">
    <name type="scientific">Rhizophagus irregularis</name>
    <dbReference type="NCBI Taxonomy" id="588596"/>
    <lineage>
        <taxon>Eukaryota</taxon>
        <taxon>Fungi</taxon>
        <taxon>Fungi incertae sedis</taxon>
        <taxon>Mucoromycota</taxon>
        <taxon>Glomeromycotina</taxon>
        <taxon>Glomeromycetes</taxon>
        <taxon>Glomerales</taxon>
        <taxon>Glomeraceae</taxon>
        <taxon>Rhizophagus</taxon>
    </lineage>
</organism>
<dbReference type="VEuPathDB" id="FungiDB:RhiirFUN_020942"/>
<gene>
    <name evidence="2" type="ORF">RhiirA4_402809</name>
</gene>
<name>A0A2I1GJI4_9GLOM</name>
<protein>
    <submittedName>
        <fullName evidence="2">Uncharacterized protein</fullName>
    </submittedName>
</protein>
<reference evidence="2 3" key="1">
    <citation type="submission" date="2015-10" db="EMBL/GenBank/DDBJ databases">
        <title>Genome analyses suggest a sexual origin of heterokaryosis in a supposedly ancient asexual fungus.</title>
        <authorList>
            <person name="Ropars J."/>
            <person name="Sedzielewska K."/>
            <person name="Noel J."/>
            <person name="Charron P."/>
            <person name="Farinelli L."/>
            <person name="Marton T."/>
            <person name="Kruger M."/>
            <person name="Pelin A."/>
            <person name="Brachmann A."/>
            <person name="Corradi N."/>
        </authorList>
    </citation>
    <scope>NUCLEOTIDE SEQUENCE [LARGE SCALE GENOMIC DNA]</scope>
    <source>
        <strain evidence="2 3">A4</strain>
    </source>
</reference>
<keyword evidence="3" id="KW-1185">Reference proteome</keyword>
<evidence type="ECO:0000313" key="3">
    <source>
        <dbReference type="Proteomes" id="UP000234323"/>
    </source>
</evidence>
<feature type="compositionally biased region" description="Low complexity" evidence="1">
    <location>
        <begin position="43"/>
        <end position="62"/>
    </location>
</feature>